<dbReference type="GO" id="GO:0000289">
    <property type="term" value="P:nuclear-transcribed mRNA poly(A) tail shortening"/>
    <property type="evidence" value="ECO:0007669"/>
    <property type="project" value="InterPro"/>
</dbReference>
<evidence type="ECO:0000313" key="10">
    <source>
        <dbReference type="Proteomes" id="UP000014760"/>
    </source>
</evidence>
<dbReference type="InterPro" id="IPR011009">
    <property type="entry name" value="Kinase-like_dom_sf"/>
</dbReference>
<keyword evidence="3" id="KW-0507">mRNA processing</keyword>
<dbReference type="PANTHER" id="PTHR12272">
    <property type="entry name" value="DEADENYLATION COMPLEX SUBUNIT PAN3"/>
    <property type="match status" value="1"/>
</dbReference>
<evidence type="ECO:0000256" key="4">
    <source>
        <dbReference type="ARBA" id="ARBA00022741"/>
    </source>
</evidence>
<dbReference type="InterPro" id="IPR041332">
    <property type="entry name" value="Pan3_CK"/>
</dbReference>
<dbReference type="PANTHER" id="PTHR12272:SF11">
    <property type="entry name" value="PAN2-PAN3 DEADENYLATION COMPLEX SUBUNIT PAN3"/>
    <property type="match status" value="1"/>
</dbReference>
<dbReference type="GO" id="GO:0000932">
    <property type="term" value="C:P-body"/>
    <property type="evidence" value="ECO:0007669"/>
    <property type="project" value="TreeGrafter"/>
</dbReference>
<keyword evidence="5" id="KW-0067">ATP-binding</keyword>
<keyword evidence="10" id="KW-1185">Reference proteome</keyword>
<dbReference type="EMBL" id="AMQN01012005">
    <property type="status" value="NOT_ANNOTATED_CDS"/>
    <property type="molecule type" value="Genomic_DNA"/>
</dbReference>
<dbReference type="Gene3D" id="1.10.510.10">
    <property type="entry name" value="Transferase(Phosphotransferase) domain 1"/>
    <property type="match status" value="1"/>
</dbReference>
<protein>
    <recommendedName>
        <fullName evidence="7">Protein kinase domain-containing protein</fullName>
    </recommendedName>
</protein>
<dbReference type="InterPro" id="IPR000719">
    <property type="entry name" value="Prot_kinase_dom"/>
</dbReference>
<evidence type="ECO:0000256" key="1">
    <source>
        <dbReference type="ARBA" id="ARBA00004496"/>
    </source>
</evidence>
<dbReference type="GO" id="GO:0005524">
    <property type="term" value="F:ATP binding"/>
    <property type="evidence" value="ECO:0007669"/>
    <property type="project" value="UniProtKB-KW"/>
</dbReference>
<reference evidence="10" key="1">
    <citation type="submission" date="2012-12" db="EMBL/GenBank/DDBJ databases">
        <authorList>
            <person name="Hellsten U."/>
            <person name="Grimwood J."/>
            <person name="Chapman J.A."/>
            <person name="Shapiro H."/>
            <person name="Aerts A."/>
            <person name="Otillar R.P."/>
            <person name="Terry A.Y."/>
            <person name="Boore J.L."/>
            <person name="Simakov O."/>
            <person name="Marletaz F."/>
            <person name="Cho S.-J."/>
            <person name="Edsinger-Gonzales E."/>
            <person name="Havlak P."/>
            <person name="Kuo D.-H."/>
            <person name="Larsson T."/>
            <person name="Lv J."/>
            <person name="Arendt D."/>
            <person name="Savage R."/>
            <person name="Osoegawa K."/>
            <person name="de Jong P."/>
            <person name="Lindberg D.R."/>
            <person name="Seaver E.C."/>
            <person name="Weisblat D.A."/>
            <person name="Putnam N.H."/>
            <person name="Grigoriev I.V."/>
            <person name="Rokhsar D.S."/>
        </authorList>
    </citation>
    <scope>NUCLEOTIDE SEQUENCE</scope>
    <source>
        <strain evidence="10">I ESC-2004</strain>
    </source>
</reference>
<sequence length="511" mass="57902">KENVGGTTYFYSQEDFNSHGGMVFPNFTVYPGMLPHIAHMKPKSNQPSFFMPDEMKMELLNRQSLSLLQMDAEHLPPDLPREVDDFHNLVPLEPPTMSPLQQKSSTFGYQTSAYKAISTKDGFVYCLRRIHGFRLSSTKCMALIDLWKKMQHANIVQLRQVFTTKAFNDHSMVFVYDYHPAAENVMSRHFSSNQQAHNVNGYNNPYNLDGQARPFSAGKGRGTQQGLLPESLIWAYVVQLSSALRTIHAHGLACRVIDPTKVLLTDKSRVRINCVGIFDVLSFDASQANPLAMMPHYQQEDLVSLGKTILALACNSIIGIQKEHMQTSLDVVARNYSPDLKNLLFYLLTNHSRNRSVNDIMPMIGARFYSQLDAAQLKNDVMEAELNKEVENGRLYRMMCKLGTINERPEYNLDETWSETGDRYMLKLFRDYIFHQVDDRGSPYIDMGHVTQCLNKLDAGVPEKICLMSRDEQSVILVSYAELKHCVESSFSELLQSSPASGAVSGLHPFS</sequence>
<dbReference type="AlphaFoldDB" id="R7TU86"/>
<feature type="domain" description="Protein kinase" evidence="7">
    <location>
        <begin position="96"/>
        <end position="369"/>
    </location>
</feature>
<comment type="subcellular location">
    <subcellularLocation>
        <location evidence="1">Cytoplasm</location>
    </subcellularLocation>
</comment>
<dbReference type="HOGENOM" id="CLU_016423_3_1_1"/>
<evidence type="ECO:0000259" key="7">
    <source>
        <dbReference type="PROSITE" id="PS50011"/>
    </source>
</evidence>
<dbReference type="InterPro" id="IPR030844">
    <property type="entry name" value="PAN3"/>
</dbReference>
<dbReference type="Pfam" id="PF18101">
    <property type="entry name" value="Pan3_CK"/>
    <property type="match status" value="1"/>
</dbReference>
<evidence type="ECO:0000256" key="3">
    <source>
        <dbReference type="ARBA" id="ARBA00022664"/>
    </source>
</evidence>
<proteinExistence type="inferred from homology"/>
<dbReference type="OrthoDB" id="204958at2759"/>
<reference evidence="8 10" key="2">
    <citation type="journal article" date="2013" name="Nature">
        <title>Insights into bilaterian evolution from three spiralian genomes.</title>
        <authorList>
            <person name="Simakov O."/>
            <person name="Marletaz F."/>
            <person name="Cho S.J."/>
            <person name="Edsinger-Gonzales E."/>
            <person name="Havlak P."/>
            <person name="Hellsten U."/>
            <person name="Kuo D.H."/>
            <person name="Larsson T."/>
            <person name="Lv J."/>
            <person name="Arendt D."/>
            <person name="Savage R."/>
            <person name="Osoegawa K."/>
            <person name="de Jong P."/>
            <person name="Grimwood J."/>
            <person name="Chapman J.A."/>
            <person name="Shapiro H."/>
            <person name="Aerts A."/>
            <person name="Otillar R.P."/>
            <person name="Terry A.Y."/>
            <person name="Boore J.L."/>
            <person name="Grigoriev I.V."/>
            <person name="Lindberg D.R."/>
            <person name="Seaver E.C."/>
            <person name="Weisblat D.A."/>
            <person name="Putnam N.H."/>
            <person name="Rokhsar D.S."/>
        </authorList>
    </citation>
    <scope>NUCLEOTIDE SEQUENCE</scope>
    <source>
        <strain evidence="8 10">I ESC-2004</strain>
    </source>
</reference>
<dbReference type="GO" id="GO:0004672">
    <property type="term" value="F:protein kinase activity"/>
    <property type="evidence" value="ECO:0007669"/>
    <property type="project" value="InterPro"/>
</dbReference>
<dbReference type="FunFam" id="1.10.287.3700:FF:000001">
    <property type="entry name" value="PAN2-PAN3 deadenylation complex subunit PAN3"/>
    <property type="match status" value="1"/>
</dbReference>
<dbReference type="PROSITE" id="PS50011">
    <property type="entry name" value="PROTEIN_KINASE_DOM"/>
    <property type="match status" value="1"/>
</dbReference>
<keyword evidence="4" id="KW-0547">Nucleotide-binding</keyword>
<dbReference type="GO" id="GO:0006397">
    <property type="term" value="P:mRNA processing"/>
    <property type="evidence" value="ECO:0007669"/>
    <property type="project" value="UniProtKB-KW"/>
</dbReference>
<dbReference type="EMBL" id="KB309238">
    <property type="protein sequence ID" value="ELT95021.1"/>
    <property type="molecule type" value="Genomic_DNA"/>
</dbReference>
<evidence type="ECO:0000313" key="9">
    <source>
        <dbReference type="EnsemblMetazoa" id="CapteP144629"/>
    </source>
</evidence>
<name>R7TU86_CAPTE</name>
<reference evidence="9" key="3">
    <citation type="submission" date="2015-06" db="UniProtKB">
        <authorList>
            <consortium name="EnsemblMetazoa"/>
        </authorList>
    </citation>
    <scope>IDENTIFICATION</scope>
</reference>
<dbReference type="OMA" id="YVFHSVD"/>
<dbReference type="EnsemblMetazoa" id="CapteT144629">
    <property type="protein sequence ID" value="CapteP144629"/>
    <property type="gene ID" value="CapteG144629"/>
</dbReference>
<dbReference type="Proteomes" id="UP000014760">
    <property type="component" value="Unassembled WGS sequence"/>
</dbReference>
<gene>
    <name evidence="8" type="ORF">CAPTEDRAFT_144629</name>
</gene>
<evidence type="ECO:0000256" key="5">
    <source>
        <dbReference type="ARBA" id="ARBA00022840"/>
    </source>
</evidence>
<evidence type="ECO:0000256" key="6">
    <source>
        <dbReference type="ARBA" id="ARBA00023054"/>
    </source>
</evidence>
<dbReference type="FunCoup" id="R7TU86">
    <property type="interactions" value="1708"/>
</dbReference>
<accession>R7TU86</accession>
<dbReference type="STRING" id="283909.R7TU86"/>
<keyword evidence="6" id="KW-0175">Coiled coil</keyword>
<dbReference type="FunFam" id="1.20.5.5160:FF:000002">
    <property type="entry name" value="PAN2-PAN3 deadenylation complex subunit PAN3"/>
    <property type="match status" value="1"/>
</dbReference>
<dbReference type="GO" id="GO:0008143">
    <property type="term" value="F:poly(A) binding"/>
    <property type="evidence" value="ECO:0007669"/>
    <property type="project" value="TreeGrafter"/>
</dbReference>
<feature type="non-terminal residue" evidence="8">
    <location>
        <position position="1"/>
    </location>
</feature>
<organism evidence="8">
    <name type="scientific">Capitella teleta</name>
    <name type="common">Polychaete worm</name>
    <dbReference type="NCBI Taxonomy" id="283909"/>
    <lineage>
        <taxon>Eukaryota</taxon>
        <taxon>Metazoa</taxon>
        <taxon>Spiralia</taxon>
        <taxon>Lophotrochozoa</taxon>
        <taxon>Annelida</taxon>
        <taxon>Polychaeta</taxon>
        <taxon>Sedentaria</taxon>
        <taxon>Scolecida</taxon>
        <taxon>Capitellidae</taxon>
        <taxon>Capitella</taxon>
    </lineage>
</organism>
<dbReference type="Gene3D" id="1.20.5.5160">
    <property type="match status" value="1"/>
</dbReference>
<dbReference type="HAMAP" id="MF_03181">
    <property type="entry name" value="PAN3"/>
    <property type="match status" value="1"/>
</dbReference>
<keyword evidence="2" id="KW-0963">Cytoplasm</keyword>
<dbReference type="GO" id="GO:0031251">
    <property type="term" value="C:PAN complex"/>
    <property type="evidence" value="ECO:0007669"/>
    <property type="project" value="InterPro"/>
</dbReference>
<dbReference type="Gene3D" id="1.10.287.3700">
    <property type="match status" value="1"/>
</dbReference>
<evidence type="ECO:0000256" key="2">
    <source>
        <dbReference type="ARBA" id="ARBA00022490"/>
    </source>
</evidence>
<dbReference type="SUPFAM" id="SSF56112">
    <property type="entry name" value="Protein kinase-like (PK-like)"/>
    <property type="match status" value="1"/>
</dbReference>
<evidence type="ECO:0000313" key="8">
    <source>
        <dbReference type="EMBL" id="ELT95021.1"/>
    </source>
</evidence>